<name>A0A392RDV4_9FABA</name>
<proteinExistence type="predicted"/>
<reference evidence="1 2" key="1">
    <citation type="journal article" date="2018" name="Front. Plant Sci.">
        <title>Red Clover (Trifolium pratense) and Zigzag Clover (T. medium) - A Picture of Genomic Similarities and Differences.</title>
        <authorList>
            <person name="Dluhosova J."/>
            <person name="Istvanek J."/>
            <person name="Nedelnik J."/>
            <person name="Repkova J."/>
        </authorList>
    </citation>
    <scope>NUCLEOTIDE SEQUENCE [LARGE SCALE GENOMIC DNA]</scope>
    <source>
        <strain evidence="2">cv. 10/8</strain>
        <tissue evidence="1">Leaf</tissue>
    </source>
</reference>
<dbReference type="AlphaFoldDB" id="A0A392RDV4"/>
<evidence type="ECO:0000313" key="2">
    <source>
        <dbReference type="Proteomes" id="UP000265520"/>
    </source>
</evidence>
<comment type="caution">
    <text evidence="1">The sequence shown here is derived from an EMBL/GenBank/DDBJ whole genome shotgun (WGS) entry which is preliminary data.</text>
</comment>
<keyword evidence="2" id="KW-1185">Reference proteome</keyword>
<dbReference type="Proteomes" id="UP000265520">
    <property type="component" value="Unassembled WGS sequence"/>
</dbReference>
<organism evidence="1 2">
    <name type="scientific">Trifolium medium</name>
    <dbReference type="NCBI Taxonomy" id="97028"/>
    <lineage>
        <taxon>Eukaryota</taxon>
        <taxon>Viridiplantae</taxon>
        <taxon>Streptophyta</taxon>
        <taxon>Embryophyta</taxon>
        <taxon>Tracheophyta</taxon>
        <taxon>Spermatophyta</taxon>
        <taxon>Magnoliopsida</taxon>
        <taxon>eudicotyledons</taxon>
        <taxon>Gunneridae</taxon>
        <taxon>Pentapetalae</taxon>
        <taxon>rosids</taxon>
        <taxon>fabids</taxon>
        <taxon>Fabales</taxon>
        <taxon>Fabaceae</taxon>
        <taxon>Papilionoideae</taxon>
        <taxon>50 kb inversion clade</taxon>
        <taxon>NPAAA clade</taxon>
        <taxon>Hologalegina</taxon>
        <taxon>IRL clade</taxon>
        <taxon>Trifolieae</taxon>
        <taxon>Trifolium</taxon>
    </lineage>
</organism>
<feature type="non-terminal residue" evidence="1">
    <location>
        <position position="1"/>
    </location>
</feature>
<evidence type="ECO:0000313" key="1">
    <source>
        <dbReference type="EMBL" id="MCI33765.1"/>
    </source>
</evidence>
<sequence length="35" mass="4087">VHKVGFDWVNDLLGKHFDLMSEFNDFLECCENIGN</sequence>
<protein>
    <submittedName>
        <fullName evidence="1">Uncharacterized protein</fullName>
    </submittedName>
</protein>
<accession>A0A392RDV4</accession>
<dbReference type="EMBL" id="LXQA010207278">
    <property type="protein sequence ID" value="MCI33765.1"/>
    <property type="molecule type" value="Genomic_DNA"/>
</dbReference>